<feature type="transmembrane region" description="Helical" evidence="12">
    <location>
        <begin position="35"/>
        <end position="57"/>
    </location>
</feature>
<dbReference type="SUPFAM" id="SSF48264">
    <property type="entry name" value="Cytochrome P450"/>
    <property type="match status" value="1"/>
</dbReference>
<dbReference type="EnsemblPlants" id="AET7Gv21202300.2">
    <property type="protein sequence ID" value="AET7Gv21202300.2"/>
    <property type="gene ID" value="AET7Gv21202300"/>
</dbReference>
<accession>A0A453T2D4</accession>
<dbReference type="GO" id="GO:0004497">
    <property type="term" value="F:monooxygenase activity"/>
    <property type="evidence" value="ECO:0007669"/>
    <property type="project" value="UniProtKB-KW"/>
</dbReference>
<reference evidence="13" key="3">
    <citation type="journal article" date="2017" name="Nature">
        <title>Genome sequence of the progenitor of the wheat D genome Aegilops tauschii.</title>
        <authorList>
            <person name="Luo M.C."/>
            <person name="Gu Y.Q."/>
            <person name="Puiu D."/>
            <person name="Wang H."/>
            <person name="Twardziok S.O."/>
            <person name="Deal K.R."/>
            <person name="Huo N."/>
            <person name="Zhu T."/>
            <person name="Wang L."/>
            <person name="Wang Y."/>
            <person name="McGuire P.E."/>
            <person name="Liu S."/>
            <person name="Long H."/>
            <person name="Ramasamy R.K."/>
            <person name="Rodriguez J.C."/>
            <person name="Van S.L."/>
            <person name="Yuan L."/>
            <person name="Wang Z."/>
            <person name="Xia Z."/>
            <person name="Xiao L."/>
            <person name="Anderson O.D."/>
            <person name="Ouyang S."/>
            <person name="Liang Y."/>
            <person name="Zimin A.V."/>
            <person name="Pertea G."/>
            <person name="Qi P."/>
            <person name="Bennetzen J.L."/>
            <person name="Dai X."/>
            <person name="Dawson M.W."/>
            <person name="Muller H.G."/>
            <person name="Kugler K."/>
            <person name="Rivarola-Duarte L."/>
            <person name="Spannagl M."/>
            <person name="Mayer K.F.X."/>
            <person name="Lu F.H."/>
            <person name="Bevan M.W."/>
            <person name="Leroy P."/>
            <person name="Li P."/>
            <person name="You F.M."/>
            <person name="Sun Q."/>
            <person name="Liu Z."/>
            <person name="Lyons E."/>
            <person name="Wicker T."/>
            <person name="Salzberg S.L."/>
            <person name="Devos K.M."/>
            <person name="Dvorak J."/>
        </authorList>
    </citation>
    <scope>NUCLEOTIDE SEQUENCE [LARGE SCALE GENOMIC DNA]</scope>
    <source>
        <strain evidence="13">cv. AL8/78</strain>
    </source>
</reference>
<keyword evidence="5 10" id="KW-0479">Metal-binding</keyword>
<keyword evidence="8 10" id="KW-0408">Iron</keyword>
<dbReference type="Gramene" id="AET7Gv21202300.2">
    <property type="protein sequence ID" value="AET7Gv21202300.2"/>
    <property type="gene ID" value="AET7Gv21202300"/>
</dbReference>
<evidence type="ECO:0008006" key="15">
    <source>
        <dbReference type="Google" id="ProtNLM"/>
    </source>
</evidence>
<evidence type="ECO:0000313" key="14">
    <source>
        <dbReference type="Proteomes" id="UP000015105"/>
    </source>
</evidence>
<comment type="similarity">
    <text evidence="2 11">Belongs to the cytochrome P450 family.</text>
</comment>
<comment type="cofactor">
    <cofactor evidence="1 10">
        <name>heme</name>
        <dbReference type="ChEBI" id="CHEBI:30413"/>
    </cofactor>
</comment>
<evidence type="ECO:0000256" key="8">
    <source>
        <dbReference type="ARBA" id="ARBA00023004"/>
    </source>
</evidence>
<dbReference type="InterPro" id="IPR001128">
    <property type="entry name" value="Cyt_P450"/>
</dbReference>
<evidence type="ECO:0000256" key="1">
    <source>
        <dbReference type="ARBA" id="ARBA00001971"/>
    </source>
</evidence>
<evidence type="ECO:0000256" key="10">
    <source>
        <dbReference type="PIRSR" id="PIRSR602401-1"/>
    </source>
</evidence>
<dbReference type="STRING" id="200361.A0A453T2D4"/>
<sequence length="542" mass="60308">MSLCKPKISRHICHVSLSCKSPRFVITAQAKLPAMAGWLSLCLISLSTVLALLFLKLSSRKNKSKKKLPPGPWTLPIIGSLHRVVSALPHRTMTELSRRHGPLMFLRLGEVPTVVVSNAEAAALVMKTNDRAFASRPCSATQDIFGCGGKGIAFAPYSDHWRQMRKICVTELLNSKQVRRMEGVRAEEAGNLVRSITASAGATVNVSEKVRALSNDVVCRAVFGGKFARQDEYLRELDEAFALVGGFCLVDLFPSSRLVRWLSNGERRMRTSYGRIQRIIAGIIDERKDTRAAGVAGGSTDDEDLLDVLLRLQLEDSLEFPLTKEIMGAVLFDMFAAATHTTSTVLEWAMSELMNNPGAMAKAQLEVREVVGQHGAVITNNVLGDLHYMQMVIKEVLRLHPPGPLVPRMTREDCTIMGYDMFKGTNVYVNVFAISRDPRSWENPEEFKPERFENNNINYNGTYSEFIPFGAGRRQCPGMLFGTSTVNITLAYLLYHLEWMFPIGTNLDTFDMSEKFGLAVSRRCDLQLRAIPHGSLKTMGSQ</sequence>
<evidence type="ECO:0000256" key="5">
    <source>
        <dbReference type="ARBA" id="ARBA00022723"/>
    </source>
</evidence>
<evidence type="ECO:0000313" key="13">
    <source>
        <dbReference type="EnsemblPlants" id="AET7Gv21202300.2"/>
    </source>
</evidence>
<dbReference type="GO" id="GO:0016705">
    <property type="term" value="F:oxidoreductase activity, acting on paired donors, with incorporation or reduction of molecular oxygen"/>
    <property type="evidence" value="ECO:0007669"/>
    <property type="project" value="InterPro"/>
</dbReference>
<feature type="binding site" description="axial binding residue" evidence="10">
    <location>
        <position position="476"/>
    </location>
    <ligand>
        <name>heme</name>
        <dbReference type="ChEBI" id="CHEBI:30413"/>
    </ligand>
    <ligandPart>
        <name>Fe</name>
        <dbReference type="ChEBI" id="CHEBI:18248"/>
    </ligandPart>
</feature>
<keyword evidence="4 12" id="KW-0812">Transmembrane</keyword>
<dbReference type="InterPro" id="IPR002401">
    <property type="entry name" value="Cyt_P450_E_grp-I"/>
</dbReference>
<dbReference type="PROSITE" id="PS00086">
    <property type="entry name" value="CYTOCHROME_P450"/>
    <property type="match status" value="1"/>
</dbReference>
<dbReference type="CDD" id="cd11072">
    <property type="entry name" value="CYP71-like"/>
    <property type="match status" value="1"/>
</dbReference>
<dbReference type="PRINTS" id="PR00463">
    <property type="entry name" value="EP450I"/>
</dbReference>
<reference evidence="13" key="4">
    <citation type="submission" date="2019-03" db="UniProtKB">
        <authorList>
            <consortium name="EnsemblPlants"/>
        </authorList>
    </citation>
    <scope>IDENTIFICATION</scope>
</reference>
<dbReference type="AlphaFoldDB" id="A0A453T2D4"/>
<evidence type="ECO:0000256" key="3">
    <source>
        <dbReference type="ARBA" id="ARBA00022617"/>
    </source>
</evidence>
<dbReference type="Gene3D" id="1.10.630.10">
    <property type="entry name" value="Cytochrome P450"/>
    <property type="match status" value="1"/>
</dbReference>
<evidence type="ECO:0000256" key="9">
    <source>
        <dbReference type="ARBA" id="ARBA00023033"/>
    </source>
</evidence>
<protein>
    <recommendedName>
        <fullName evidence="15">Cytochrome P450 71D7</fullName>
    </recommendedName>
</protein>
<reference evidence="14" key="2">
    <citation type="journal article" date="2017" name="Nat. Plants">
        <title>The Aegilops tauschii genome reveals multiple impacts of transposons.</title>
        <authorList>
            <person name="Zhao G."/>
            <person name="Zou C."/>
            <person name="Li K."/>
            <person name="Wang K."/>
            <person name="Li T."/>
            <person name="Gao L."/>
            <person name="Zhang X."/>
            <person name="Wang H."/>
            <person name="Yang Z."/>
            <person name="Liu X."/>
            <person name="Jiang W."/>
            <person name="Mao L."/>
            <person name="Kong X."/>
            <person name="Jiao Y."/>
            <person name="Jia J."/>
        </authorList>
    </citation>
    <scope>NUCLEOTIDE SEQUENCE [LARGE SCALE GENOMIC DNA]</scope>
    <source>
        <strain evidence="14">cv. AL8/78</strain>
    </source>
</reference>
<organism evidence="13 14">
    <name type="scientific">Aegilops tauschii subsp. strangulata</name>
    <name type="common">Goatgrass</name>
    <dbReference type="NCBI Taxonomy" id="200361"/>
    <lineage>
        <taxon>Eukaryota</taxon>
        <taxon>Viridiplantae</taxon>
        <taxon>Streptophyta</taxon>
        <taxon>Embryophyta</taxon>
        <taxon>Tracheophyta</taxon>
        <taxon>Spermatophyta</taxon>
        <taxon>Magnoliopsida</taxon>
        <taxon>Liliopsida</taxon>
        <taxon>Poales</taxon>
        <taxon>Poaceae</taxon>
        <taxon>BOP clade</taxon>
        <taxon>Pooideae</taxon>
        <taxon>Triticodae</taxon>
        <taxon>Triticeae</taxon>
        <taxon>Triticinae</taxon>
        <taxon>Aegilops</taxon>
    </lineage>
</organism>
<evidence type="ECO:0000256" key="7">
    <source>
        <dbReference type="ARBA" id="ARBA00023002"/>
    </source>
</evidence>
<keyword evidence="3 10" id="KW-0349">Heme</keyword>
<keyword evidence="12" id="KW-0472">Membrane</keyword>
<proteinExistence type="inferred from homology"/>
<evidence type="ECO:0000256" key="2">
    <source>
        <dbReference type="ARBA" id="ARBA00010617"/>
    </source>
</evidence>
<dbReference type="GO" id="GO:0020037">
    <property type="term" value="F:heme binding"/>
    <property type="evidence" value="ECO:0007669"/>
    <property type="project" value="InterPro"/>
</dbReference>
<evidence type="ECO:0000256" key="4">
    <source>
        <dbReference type="ARBA" id="ARBA00022692"/>
    </source>
</evidence>
<dbReference type="Pfam" id="PF00067">
    <property type="entry name" value="p450"/>
    <property type="match status" value="1"/>
</dbReference>
<keyword evidence="7 11" id="KW-0560">Oxidoreductase</keyword>
<keyword evidence="6 12" id="KW-1133">Transmembrane helix</keyword>
<dbReference type="InterPro" id="IPR036396">
    <property type="entry name" value="Cyt_P450_sf"/>
</dbReference>
<dbReference type="GO" id="GO:0005506">
    <property type="term" value="F:iron ion binding"/>
    <property type="evidence" value="ECO:0007669"/>
    <property type="project" value="InterPro"/>
</dbReference>
<dbReference type="Proteomes" id="UP000015105">
    <property type="component" value="Chromosome 7D"/>
</dbReference>
<evidence type="ECO:0000256" key="12">
    <source>
        <dbReference type="SAM" id="Phobius"/>
    </source>
</evidence>
<keyword evidence="14" id="KW-1185">Reference proteome</keyword>
<dbReference type="PRINTS" id="PR00385">
    <property type="entry name" value="P450"/>
</dbReference>
<dbReference type="PANTHER" id="PTHR47955:SF19">
    <property type="entry name" value="CYTOCHROME P450 71A9-LIKE ISOFORM X1"/>
    <property type="match status" value="1"/>
</dbReference>
<reference evidence="13" key="5">
    <citation type="journal article" date="2021" name="G3 (Bethesda)">
        <title>Aegilops tauschii genome assembly Aet v5.0 features greater sequence contiguity and improved annotation.</title>
        <authorList>
            <person name="Wang L."/>
            <person name="Zhu T."/>
            <person name="Rodriguez J.C."/>
            <person name="Deal K.R."/>
            <person name="Dubcovsky J."/>
            <person name="McGuire P.E."/>
            <person name="Lux T."/>
            <person name="Spannagl M."/>
            <person name="Mayer K.F.X."/>
            <person name="Baldrich P."/>
            <person name="Meyers B.C."/>
            <person name="Huo N."/>
            <person name="Gu Y.Q."/>
            <person name="Zhou H."/>
            <person name="Devos K.M."/>
            <person name="Bennetzen J.L."/>
            <person name="Unver T."/>
            <person name="Budak H."/>
            <person name="Gulick P.J."/>
            <person name="Galiba G."/>
            <person name="Kalapos B."/>
            <person name="Nelson D.R."/>
            <person name="Li P."/>
            <person name="You F.M."/>
            <person name="Luo M.C."/>
            <person name="Dvorak J."/>
        </authorList>
    </citation>
    <scope>NUCLEOTIDE SEQUENCE [LARGE SCALE GENOMIC DNA]</scope>
    <source>
        <strain evidence="13">cv. AL8/78</strain>
    </source>
</reference>
<reference evidence="14" key="1">
    <citation type="journal article" date="2014" name="Science">
        <title>Ancient hybridizations among the ancestral genomes of bread wheat.</title>
        <authorList>
            <consortium name="International Wheat Genome Sequencing Consortium,"/>
            <person name="Marcussen T."/>
            <person name="Sandve S.R."/>
            <person name="Heier L."/>
            <person name="Spannagl M."/>
            <person name="Pfeifer M."/>
            <person name="Jakobsen K.S."/>
            <person name="Wulff B.B."/>
            <person name="Steuernagel B."/>
            <person name="Mayer K.F."/>
            <person name="Olsen O.A."/>
        </authorList>
    </citation>
    <scope>NUCLEOTIDE SEQUENCE [LARGE SCALE GENOMIC DNA]</scope>
    <source>
        <strain evidence="14">cv. AL8/78</strain>
    </source>
</reference>
<keyword evidence="9 11" id="KW-0503">Monooxygenase</keyword>
<dbReference type="InterPro" id="IPR017972">
    <property type="entry name" value="Cyt_P450_CS"/>
</dbReference>
<evidence type="ECO:0000256" key="11">
    <source>
        <dbReference type="RuleBase" id="RU000461"/>
    </source>
</evidence>
<dbReference type="PANTHER" id="PTHR47955">
    <property type="entry name" value="CYTOCHROME P450 FAMILY 71 PROTEIN"/>
    <property type="match status" value="1"/>
</dbReference>
<name>A0A453T2D4_AEGTS</name>
<evidence type="ECO:0000256" key="6">
    <source>
        <dbReference type="ARBA" id="ARBA00022989"/>
    </source>
</evidence>